<dbReference type="EMBL" id="SMKL01000032">
    <property type="protein sequence ID" value="TDC50321.1"/>
    <property type="molecule type" value="Genomic_DNA"/>
</dbReference>
<evidence type="ECO:0000256" key="5">
    <source>
        <dbReference type="SAM" id="MobiDB-lite"/>
    </source>
</evidence>
<keyword evidence="3 4" id="KW-0012">Acyltransferase</keyword>
<dbReference type="InterPro" id="IPR028345">
    <property type="entry name" value="Antibiotic_NAT-like"/>
</dbReference>
<keyword evidence="4" id="KW-0046">Antibiotic resistance</keyword>
<name>A0A4R4RKY8_9ACTN</name>
<dbReference type="RefSeq" id="WP_131984040.1">
    <property type="nucleotide sequence ID" value="NZ_SMKL01000032.1"/>
</dbReference>
<organism evidence="6 7">
    <name type="scientific">Jiangella ureilytica</name>
    <dbReference type="NCBI Taxonomy" id="2530374"/>
    <lineage>
        <taxon>Bacteria</taxon>
        <taxon>Bacillati</taxon>
        <taxon>Actinomycetota</taxon>
        <taxon>Actinomycetes</taxon>
        <taxon>Jiangellales</taxon>
        <taxon>Jiangellaceae</taxon>
        <taxon>Jiangella</taxon>
    </lineage>
</organism>
<dbReference type="PANTHER" id="PTHR11104:SF0">
    <property type="entry name" value="SPBETA PROPHAGE-DERIVED AMINOGLYCOSIDE N(3')-ACETYLTRANSFERASE-LIKE PROTEIN YOKD"/>
    <property type="match status" value="1"/>
</dbReference>
<dbReference type="SUPFAM" id="SSF110710">
    <property type="entry name" value="TTHA0583/YokD-like"/>
    <property type="match status" value="1"/>
</dbReference>
<dbReference type="GO" id="GO:0046353">
    <property type="term" value="F:aminoglycoside 3-N-acetyltransferase activity"/>
    <property type="evidence" value="ECO:0007669"/>
    <property type="project" value="UniProtKB-EC"/>
</dbReference>
<dbReference type="Pfam" id="PF02522">
    <property type="entry name" value="Antibiotic_NAT"/>
    <property type="match status" value="1"/>
</dbReference>
<evidence type="ECO:0000256" key="2">
    <source>
        <dbReference type="ARBA" id="ARBA00022679"/>
    </source>
</evidence>
<dbReference type="Proteomes" id="UP000295621">
    <property type="component" value="Unassembled WGS sequence"/>
</dbReference>
<proteinExistence type="inferred from homology"/>
<feature type="region of interest" description="Disordered" evidence="5">
    <location>
        <begin position="72"/>
        <end position="93"/>
    </location>
</feature>
<evidence type="ECO:0000256" key="4">
    <source>
        <dbReference type="RuleBase" id="RU365031"/>
    </source>
</evidence>
<dbReference type="InterPro" id="IPR003679">
    <property type="entry name" value="Amioglycoside_AcTrfase"/>
</dbReference>
<evidence type="ECO:0000256" key="1">
    <source>
        <dbReference type="ARBA" id="ARBA00006383"/>
    </source>
</evidence>
<protein>
    <recommendedName>
        <fullName evidence="4">Aminoglycoside N(3)-acetyltransferase</fullName>
        <ecNumber evidence="4">2.3.1.-</ecNumber>
    </recommendedName>
</protein>
<accession>A0A4R4RKY8</accession>
<keyword evidence="7" id="KW-1185">Reference proteome</keyword>
<keyword evidence="2 4" id="KW-0808">Transferase</keyword>
<sequence>MTVAAEVGTADVRAAAERFGLVGRPVCLHSALSSFGRVAGGADAVVDGLLAAGCTVLVPSASAVFAAPPPAGHTPLPHNSEDDGSIPAAPPAAGYDAAGDTVDRAMGAIPRAVLARQGRSRGAHPLSSFAAVGPLAEPLVAGQSADDVFAPLRELAERGGAVVLAGVGLDALTLLHAAEEDAGLRLMVRWARVGDATGPVAVRHGGCSRGFERLAPAVAHLERAGVVGASRWRTYPAAELLAAAGAVFRRDRLAGVCHDPGCRRCAARIAETGGVIETR</sequence>
<dbReference type="GO" id="GO:0046677">
    <property type="term" value="P:response to antibiotic"/>
    <property type="evidence" value="ECO:0007669"/>
    <property type="project" value="UniProtKB-KW"/>
</dbReference>
<dbReference type="AlphaFoldDB" id="A0A4R4RKY8"/>
<dbReference type="OrthoDB" id="7330654at2"/>
<dbReference type="PANTHER" id="PTHR11104">
    <property type="entry name" value="AMINOGLYCOSIDE N3-ACETYLTRANSFERASE"/>
    <property type="match status" value="1"/>
</dbReference>
<gene>
    <name evidence="6" type="ORF">E1212_15610</name>
</gene>
<evidence type="ECO:0000313" key="7">
    <source>
        <dbReference type="Proteomes" id="UP000295621"/>
    </source>
</evidence>
<evidence type="ECO:0000256" key="3">
    <source>
        <dbReference type="ARBA" id="ARBA00023315"/>
    </source>
</evidence>
<evidence type="ECO:0000313" key="6">
    <source>
        <dbReference type="EMBL" id="TDC50321.1"/>
    </source>
</evidence>
<comment type="caution">
    <text evidence="6">The sequence shown here is derived from an EMBL/GenBank/DDBJ whole genome shotgun (WGS) entry which is preliminary data.</text>
</comment>
<reference evidence="6 7" key="1">
    <citation type="submission" date="2019-02" db="EMBL/GenBank/DDBJ databases">
        <title>Draft genome sequences of novel Actinobacteria.</title>
        <authorList>
            <person name="Sahin N."/>
            <person name="Ay H."/>
            <person name="Saygin H."/>
        </authorList>
    </citation>
    <scope>NUCLEOTIDE SEQUENCE [LARGE SCALE GENOMIC DNA]</scope>
    <source>
        <strain evidence="6 7">KC603</strain>
    </source>
</reference>
<comment type="catalytic activity">
    <reaction evidence="4">
        <text>a 2-deoxystreptamine antibiotic + acetyl-CoA = an N(3)-acetyl-2-deoxystreptamine antibiotic + CoA + H(+)</text>
        <dbReference type="Rhea" id="RHEA:12665"/>
        <dbReference type="ChEBI" id="CHEBI:15378"/>
        <dbReference type="ChEBI" id="CHEBI:57287"/>
        <dbReference type="ChEBI" id="CHEBI:57288"/>
        <dbReference type="ChEBI" id="CHEBI:57921"/>
        <dbReference type="ChEBI" id="CHEBI:77452"/>
        <dbReference type="EC" id="2.3.1.81"/>
    </reaction>
</comment>
<dbReference type="EC" id="2.3.1.-" evidence="4"/>
<comment type="similarity">
    <text evidence="1 4">Belongs to the antibiotic N-acetyltransferase family.</text>
</comment>